<dbReference type="EMBL" id="AY391274">
    <property type="protein sequence ID" value="AAQ95761.1"/>
    <property type="molecule type" value="Genomic_DNA"/>
</dbReference>
<accession>Q6TP14</accession>
<organism evidence="1">
    <name type="scientific">Aeromonas hydrophila</name>
    <dbReference type="NCBI Taxonomy" id="644"/>
    <lineage>
        <taxon>Bacteria</taxon>
        <taxon>Pseudomonadati</taxon>
        <taxon>Pseudomonadota</taxon>
        <taxon>Gammaproteobacteria</taxon>
        <taxon>Aeromonadales</taxon>
        <taxon>Aeromonadaceae</taxon>
        <taxon>Aeromonas</taxon>
    </lineage>
</organism>
<proteinExistence type="predicted"/>
<dbReference type="AlphaFoldDB" id="Q6TP14"/>
<protein>
    <submittedName>
        <fullName evidence="1">Uncharacterized protein</fullName>
    </submittedName>
</protein>
<sequence length="161" mass="18582">MILVNAIIWNDRVFREGYDTHASASMIKLYKAARNYTDAVSEMYSINRCFTKRLVHKDLELQSKGKFVLDISNSFDWRSELAIRFFIMARFRTERFNVYLTPDELISILGKCGGRRNRVACFLRDAALGRTIRPPVNVVEGVTGLHVSCVMQLWDEQSVPL</sequence>
<evidence type="ECO:0000313" key="1">
    <source>
        <dbReference type="EMBL" id="AAQ95761.1"/>
    </source>
</evidence>
<reference evidence="1" key="1">
    <citation type="submission" date="2003-09" db="EMBL/GenBank/DDBJ databases">
        <title>Identification and characterization of novel virulence genes and their locations on the physical map of Aeromonas hydrophila PPD134/91.</title>
        <authorList>
            <person name="Yu H.B."/>
            <person name="Lau Y.L."/>
            <person name="Zhang Y.L."/>
            <person name="Tomas J.M."/>
            <person name="Leung K.Y."/>
        </authorList>
    </citation>
    <scope>NUCLEOTIDE SEQUENCE</scope>
    <source>
        <strain evidence="1">PPD134/91</strain>
    </source>
</reference>
<name>Q6TP14_AERHY</name>